<dbReference type="Pfam" id="PF00011">
    <property type="entry name" value="HSP20"/>
    <property type="match status" value="1"/>
</dbReference>
<dbReference type="Gene3D" id="2.60.40.790">
    <property type="match status" value="1"/>
</dbReference>
<evidence type="ECO:0000313" key="5">
    <source>
        <dbReference type="EMBL" id="QDT16874.1"/>
    </source>
</evidence>
<comment type="similarity">
    <text evidence="1 2">Belongs to the small heat shock protein (HSP20) family.</text>
</comment>
<dbReference type="Proteomes" id="UP000318741">
    <property type="component" value="Chromosome"/>
</dbReference>
<evidence type="ECO:0000256" key="3">
    <source>
        <dbReference type="SAM" id="MobiDB-lite"/>
    </source>
</evidence>
<feature type="domain" description="SHSP" evidence="4">
    <location>
        <begin position="57"/>
        <end position="170"/>
    </location>
</feature>
<dbReference type="AlphaFoldDB" id="A0A517PBW5"/>
<dbReference type="EMBL" id="CP036265">
    <property type="protein sequence ID" value="QDT16874.1"/>
    <property type="molecule type" value="Genomic_DNA"/>
</dbReference>
<evidence type="ECO:0000259" key="4">
    <source>
        <dbReference type="PROSITE" id="PS01031"/>
    </source>
</evidence>
<dbReference type="PROSITE" id="PS01031">
    <property type="entry name" value="SHSP"/>
    <property type="match status" value="1"/>
</dbReference>
<proteinExistence type="inferred from homology"/>
<dbReference type="PANTHER" id="PTHR11527">
    <property type="entry name" value="HEAT-SHOCK PROTEIN 20 FAMILY MEMBER"/>
    <property type="match status" value="1"/>
</dbReference>
<dbReference type="InterPro" id="IPR008978">
    <property type="entry name" value="HSP20-like_chaperone"/>
</dbReference>
<dbReference type="KEGG" id="acaf:CA12_29820"/>
<organism evidence="5 6">
    <name type="scientific">Alienimonas californiensis</name>
    <dbReference type="NCBI Taxonomy" id="2527989"/>
    <lineage>
        <taxon>Bacteria</taxon>
        <taxon>Pseudomonadati</taxon>
        <taxon>Planctomycetota</taxon>
        <taxon>Planctomycetia</taxon>
        <taxon>Planctomycetales</taxon>
        <taxon>Planctomycetaceae</taxon>
        <taxon>Alienimonas</taxon>
    </lineage>
</organism>
<feature type="compositionally biased region" description="Low complexity" evidence="3">
    <location>
        <begin position="1"/>
        <end position="26"/>
    </location>
</feature>
<dbReference type="InterPro" id="IPR031107">
    <property type="entry name" value="Small_HSP"/>
</dbReference>
<gene>
    <name evidence="5" type="primary">hspA_2</name>
    <name evidence="5" type="ORF">CA12_29820</name>
</gene>
<keyword evidence="6" id="KW-1185">Reference proteome</keyword>
<evidence type="ECO:0000256" key="2">
    <source>
        <dbReference type="RuleBase" id="RU003616"/>
    </source>
</evidence>
<feature type="region of interest" description="Disordered" evidence="3">
    <location>
        <begin position="1"/>
        <end position="27"/>
    </location>
</feature>
<evidence type="ECO:0000256" key="1">
    <source>
        <dbReference type="PROSITE-ProRule" id="PRU00285"/>
    </source>
</evidence>
<accession>A0A517PBW5</accession>
<dbReference type="OrthoDB" id="288864at2"/>
<dbReference type="CDD" id="cd06464">
    <property type="entry name" value="ACD_sHsps-like"/>
    <property type="match status" value="1"/>
</dbReference>
<protein>
    <submittedName>
        <fullName evidence="5">Spore protein SP21</fullName>
    </submittedName>
</protein>
<reference evidence="5 6" key="1">
    <citation type="submission" date="2019-02" db="EMBL/GenBank/DDBJ databases">
        <title>Deep-cultivation of Planctomycetes and their phenomic and genomic characterization uncovers novel biology.</title>
        <authorList>
            <person name="Wiegand S."/>
            <person name="Jogler M."/>
            <person name="Boedeker C."/>
            <person name="Pinto D."/>
            <person name="Vollmers J."/>
            <person name="Rivas-Marin E."/>
            <person name="Kohn T."/>
            <person name="Peeters S.H."/>
            <person name="Heuer A."/>
            <person name="Rast P."/>
            <person name="Oberbeckmann S."/>
            <person name="Bunk B."/>
            <person name="Jeske O."/>
            <person name="Meyerdierks A."/>
            <person name="Storesund J.E."/>
            <person name="Kallscheuer N."/>
            <person name="Luecker S."/>
            <person name="Lage O.M."/>
            <person name="Pohl T."/>
            <person name="Merkel B.J."/>
            <person name="Hornburger P."/>
            <person name="Mueller R.-W."/>
            <person name="Bruemmer F."/>
            <person name="Labrenz M."/>
            <person name="Spormann A.M."/>
            <person name="Op den Camp H."/>
            <person name="Overmann J."/>
            <person name="Amann R."/>
            <person name="Jetten M.S.M."/>
            <person name="Mascher T."/>
            <person name="Medema M.H."/>
            <person name="Devos D.P."/>
            <person name="Kaster A.-K."/>
            <person name="Ovreas L."/>
            <person name="Rohde M."/>
            <person name="Galperin M.Y."/>
            <person name="Jogler C."/>
        </authorList>
    </citation>
    <scope>NUCLEOTIDE SEQUENCE [LARGE SCALE GENOMIC DNA]</scope>
    <source>
        <strain evidence="5 6">CA12</strain>
    </source>
</reference>
<evidence type="ECO:0000313" key="6">
    <source>
        <dbReference type="Proteomes" id="UP000318741"/>
    </source>
</evidence>
<dbReference type="InterPro" id="IPR002068">
    <property type="entry name" value="A-crystallin/Hsp20_dom"/>
</dbReference>
<name>A0A517PBW5_9PLAN</name>
<sequence length="170" mass="17239">MTMHTSSSANSHASAGANSSSAVQSAVDRVRSEVERLVESAVNQGERALETVGIKPPPRRGMFPPVDVTDAPEAVIVRVDLPGVKPGGVTVDLSGSILTVAGTLPAFPPAPGASATQSERPHGTFTRSVSLPAAVDPAGVSADLKHGLLTVTLKKNAAAPSHSIPVNAVE</sequence>
<dbReference type="SUPFAM" id="SSF49764">
    <property type="entry name" value="HSP20-like chaperones"/>
    <property type="match status" value="1"/>
</dbReference>